<dbReference type="EMBL" id="JAQMUC010000069">
    <property type="protein sequence ID" value="MDB9536670.1"/>
    <property type="molecule type" value="Genomic_DNA"/>
</dbReference>
<keyword evidence="2" id="KW-1185">Reference proteome</keyword>
<sequence>MWNFQKIVGWVERSETQHRQEELTLPTLIEDQVKSWVERSETQHRQELIRFCSSNQSQ</sequence>
<name>A0ABT5AH99_9CYAN</name>
<dbReference type="RefSeq" id="WP_271796439.1">
    <property type="nucleotide sequence ID" value="NZ_JAQMUC010000069.1"/>
</dbReference>
<evidence type="ECO:0000313" key="1">
    <source>
        <dbReference type="EMBL" id="MDB9536670.1"/>
    </source>
</evidence>
<protein>
    <submittedName>
        <fullName evidence="1">Uncharacterized protein</fullName>
    </submittedName>
</protein>
<organism evidence="1 2">
    <name type="scientific">Dolichospermum planctonicum CS-1226</name>
    <dbReference type="NCBI Taxonomy" id="3021751"/>
    <lineage>
        <taxon>Bacteria</taxon>
        <taxon>Bacillati</taxon>
        <taxon>Cyanobacteriota</taxon>
        <taxon>Cyanophyceae</taxon>
        <taxon>Nostocales</taxon>
        <taxon>Aphanizomenonaceae</taxon>
        <taxon>Dolichospermum</taxon>
        <taxon>Dolichospermum planctonicum</taxon>
    </lineage>
</organism>
<gene>
    <name evidence="1" type="ORF">PN451_12675</name>
</gene>
<comment type="caution">
    <text evidence="1">The sequence shown here is derived from an EMBL/GenBank/DDBJ whole genome shotgun (WGS) entry which is preliminary data.</text>
</comment>
<proteinExistence type="predicted"/>
<reference evidence="1 2" key="1">
    <citation type="submission" date="2023-01" db="EMBL/GenBank/DDBJ databases">
        <title>Genomes from the Australian National Cyanobacteria Reference Collection.</title>
        <authorList>
            <person name="Willis A."/>
            <person name="Lee E.M.F."/>
        </authorList>
    </citation>
    <scope>NUCLEOTIDE SEQUENCE [LARGE SCALE GENOMIC DNA]</scope>
    <source>
        <strain evidence="1 2">CS-1226</strain>
    </source>
</reference>
<accession>A0ABT5AH99</accession>
<evidence type="ECO:0000313" key="2">
    <source>
        <dbReference type="Proteomes" id="UP001211249"/>
    </source>
</evidence>
<dbReference type="Proteomes" id="UP001211249">
    <property type="component" value="Unassembled WGS sequence"/>
</dbReference>